<dbReference type="RefSeq" id="WP_148752659.1">
    <property type="nucleotide sequence ID" value="NZ_VSSR01000031.1"/>
</dbReference>
<dbReference type="AlphaFoldDB" id="A0A5S4WNW2"/>
<comment type="caution">
    <text evidence="1">The sequence shown here is derived from an EMBL/GenBank/DDBJ whole genome shotgun (WGS) entry which is preliminary data.</text>
</comment>
<keyword evidence="2" id="KW-1185">Reference proteome</keyword>
<name>A0A5S4WNW2_9BRAD</name>
<dbReference type="Proteomes" id="UP000324853">
    <property type="component" value="Unassembled WGS sequence"/>
</dbReference>
<accession>A0A5S4WNW2</accession>
<reference evidence="1 2" key="1">
    <citation type="submission" date="2019-08" db="EMBL/GenBank/DDBJ databases">
        <title>Bradyrhizobium hipponensis sp. nov., a rhizobium isolated from a Lupinus angustifolius root nodule in Tunisia.</title>
        <authorList>
            <person name="Off K."/>
            <person name="Rejili M."/>
            <person name="Mars M."/>
            <person name="Brachmann A."/>
            <person name="Marin M."/>
        </authorList>
    </citation>
    <scope>NUCLEOTIDE SEQUENCE [LARGE SCALE GENOMIC DNA]</scope>
    <source>
        <strain evidence="1 2">CTAW11</strain>
    </source>
</reference>
<proteinExistence type="predicted"/>
<dbReference type="EMBL" id="VSSR01000031">
    <property type="protein sequence ID" value="TYL83073.1"/>
    <property type="molecule type" value="Genomic_DNA"/>
</dbReference>
<evidence type="ECO:0000313" key="1">
    <source>
        <dbReference type="EMBL" id="TYL83073.1"/>
    </source>
</evidence>
<evidence type="ECO:0008006" key="3">
    <source>
        <dbReference type="Google" id="ProtNLM"/>
    </source>
</evidence>
<gene>
    <name evidence="1" type="ORF">FXB38_19765</name>
</gene>
<organism evidence="1 2">
    <name type="scientific">Bradyrhizobium cytisi</name>
    <dbReference type="NCBI Taxonomy" id="515489"/>
    <lineage>
        <taxon>Bacteria</taxon>
        <taxon>Pseudomonadati</taxon>
        <taxon>Pseudomonadota</taxon>
        <taxon>Alphaproteobacteria</taxon>
        <taxon>Hyphomicrobiales</taxon>
        <taxon>Nitrobacteraceae</taxon>
        <taxon>Bradyrhizobium</taxon>
    </lineage>
</organism>
<protein>
    <recommendedName>
        <fullName evidence="3">VCBS repeat-containing protein</fullName>
    </recommendedName>
</protein>
<dbReference type="OrthoDB" id="223957at2"/>
<sequence length="79" mass="8492">MAVWGMKGTQVTANPQIGVMDPGFHFAGKGDYKGDGKTDLLFENDATHELSVRDMNGTQVEAKTQIGTINAAADWHLVS</sequence>
<evidence type="ECO:0000313" key="2">
    <source>
        <dbReference type="Proteomes" id="UP000324853"/>
    </source>
</evidence>